<dbReference type="Proteomes" id="UP000254266">
    <property type="component" value="Unassembled WGS sequence"/>
</dbReference>
<proteinExistence type="predicted"/>
<keyword evidence="1" id="KW-0812">Transmembrane</keyword>
<accession>A0A370D906</accession>
<sequence>MCALALIRLQIAHLRELNKTRPVNSYINHSKTMTDDIIYQYTKSRKQQSKLYIRMGVFCWVYVAGLYAYEFYSGQTVQEDFRLAILIAFPVSSLLLFLVAWWHVSHSAIYEAIITREKFTVNYPDHSPWSFNVNVQDIKRFENRQELSHAGKGIMQHGILLKDGRFFHISMNYGNSIKDMYKAIKSINKEVTFSSKVNKKAHGPGINRDYES</sequence>
<protein>
    <submittedName>
        <fullName evidence="2">Uncharacterized protein</fullName>
    </submittedName>
</protein>
<keyword evidence="3" id="KW-1185">Reference proteome</keyword>
<dbReference type="EMBL" id="QFXC01000014">
    <property type="protein sequence ID" value="RDH80676.1"/>
    <property type="molecule type" value="Genomic_DNA"/>
</dbReference>
<feature type="transmembrane region" description="Helical" evidence="1">
    <location>
        <begin position="51"/>
        <end position="69"/>
    </location>
</feature>
<name>A0A370D906_9GAMM</name>
<feature type="transmembrane region" description="Helical" evidence="1">
    <location>
        <begin position="81"/>
        <end position="102"/>
    </location>
</feature>
<evidence type="ECO:0000313" key="2">
    <source>
        <dbReference type="EMBL" id="RDH80676.1"/>
    </source>
</evidence>
<evidence type="ECO:0000313" key="3">
    <source>
        <dbReference type="Proteomes" id="UP000254266"/>
    </source>
</evidence>
<keyword evidence="1" id="KW-0472">Membrane</keyword>
<gene>
    <name evidence="2" type="ORF">DIZ80_16740</name>
</gene>
<comment type="caution">
    <text evidence="2">The sequence shown here is derived from an EMBL/GenBank/DDBJ whole genome shotgun (WGS) entry which is preliminary data.</text>
</comment>
<evidence type="ECO:0000256" key="1">
    <source>
        <dbReference type="SAM" id="Phobius"/>
    </source>
</evidence>
<dbReference type="AlphaFoldDB" id="A0A370D906"/>
<reference evidence="2 3" key="1">
    <citation type="journal article" date="2018" name="ISME J.">
        <title>Endosymbiont genomes yield clues of tubeworm success.</title>
        <authorList>
            <person name="Li Y."/>
            <person name="Liles M.R."/>
            <person name="Halanych K.M."/>
        </authorList>
    </citation>
    <scope>NUCLEOTIDE SEQUENCE [LARGE SCALE GENOMIC DNA]</scope>
    <source>
        <strain evidence="2">A1464</strain>
    </source>
</reference>
<keyword evidence="1" id="KW-1133">Transmembrane helix</keyword>
<organism evidence="2 3">
    <name type="scientific">endosymbiont of Galathealinum brachiosum</name>
    <dbReference type="NCBI Taxonomy" id="2200906"/>
    <lineage>
        <taxon>Bacteria</taxon>
        <taxon>Pseudomonadati</taxon>
        <taxon>Pseudomonadota</taxon>
        <taxon>Gammaproteobacteria</taxon>
        <taxon>sulfur-oxidizing symbionts</taxon>
    </lineage>
</organism>